<keyword evidence="2" id="KW-0472">Membrane</keyword>
<evidence type="ECO:0008006" key="5">
    <source>
        <dbReference type="Google" id="ProtNLM"/>
    </source>
</evidence>
<reference evidence="3 4" key="1">
    <citation type="submission" date="2023-12" db="EMBL/GenBank/DDBJ databases">
        <title>A. evansii MAY27, complete genome.</title>
        <authorList>
            <person name="Wang Y."/>
        </authorList>
    </citation>
    <scope>NUCLEOTIDE SEQUENCE [LARGE SCALE GENOMIC DNA]</scope>
    <source>
        <strain evidence="3 4">MAY27</strain>
    </source>
</reference>
<evidence type="ECO:0000313" key="3">
    <source>
        <dbReference type="EMBL" id="WRL46662.1"/>
    </source>
</evidence>
<keyword evidence="2" id="KW-0812">Transmembrane</keyword>
<feature type="transmembrane region" description="Helical" evidence="2">
    <location>
        <begin position="16"/>
        <end position="37"/>
    </location>
</feature>
<dbReference type="EMBL" id="CP141259">
    <property type="protein sequence ID" value="WRL46662.1"/>
    <property type="molecule type" value="Genomic_DNA"/>
</dbReference>
<dbReference type="Proteomes" id="UP001626593">
    <property type="component" value="Chromosome"/>
</dbReference>
<keyword evidence="4" id="KW-1185">Reference proteome</keyword>
<evidence type="ECO:0000313" key="4">
    <source>
        <dbReference type="Proteomes" id="UP001626593"/>
    </source>
</evidence>
<evidence type="ECO:0000256" key="2">
    <source>
        <dbReference type="SAM" id="Phobius"/>
    </source>
</evidence>
<accession>A0ABZ1ALD5</accession>
<sequence length="189" mass="20542">MNRLELDFQRTPRPRAGGWLLLVAGIALVGSAAWAGLRVEAEAAALETTVRDIVAGLPEALLEQHPPGAGTKGGGKGNNKEGDNALADMQRVQARIDNRPWQALFTTLEALASDDVALLSLTPDARKRQLRITAEARDLGAMLAYHRQLEDTAALRDVSLVNHEFAEQVQGRPVRFSLVANWVTDHARP</sequence>
<name>A0ABZ1ALD5_AROEV</name>
<feature type="region of interest" description="Disordered" evidence="1">
    <location>
        <begin position="61"/>
        <end position="83"/>
    </location>
</feature>
<proteinExistence type="predicted"/>
<protein>
    <recommendedName>
        <fullName evidence="5">Transmembrane protein</fullName>
    </recommendedName>
</protein>
<gene>
    <name evidence="3" type="ORF">U5817_01055</name>
</gene>
<organism evidence="3 4">
    <name type="scientific">Aromatoleum evansii</name>
    <name type="common">Azoarcus evansii</name>
    <dbReference type="NCBI Taxonomy" id="59406"/>
    <lineage>
        <taxon>Bacteria</taxon>
        <taxon>Pseudomonadati</taxon>
        <taxon>Pseudomonadota</taxon>
        <taxon>Betaproteobacteria</taxon>
        <taxon>Rhodocyclales</taxon>
        <taxon>Rhodocyclaceae</taxon>
        <taxon>Aromatoleum</taxon>
    </lineage>
</organism>
<keyword evidence="2" id="KW-1133">Transmembrane helix</keyword>
<evidence type="ECO:0000256" key="1">
    <source>
        <dbReference type="SAM" id="MobiDB-lite"/>
    </source>
</evidence>
<dbReference type="RefSeq" id="WP_407279422.1">
    <property type="nucleotide sequence ID" value="NZ_CP141259.1"/>
</dbReference>